<dbReference type="GO" id="GO:0005524">
    <property type="term" value="F:ATP binding"/>
    <property type="evidence" value="ECO:0007669"/>
    <property type="project" value="UniProtKB-KW"/>
</dbReference>
<sequence length="406" mass="47020">MLKEELRQIVLQQSEQLSSFNYGTERASLKETDILPGIALIVSGPRRSGKSTFLQQLRKRIPNSHYFNFDEPKTAGFEVEDFERLEEVFSEEFGKSDYYFFDEIQNVNKWELYIRKLSDAKKKVVITGSNASLLSRELGTRLTGRHLRQNIFPFSFEEFLALEKKTPSASTFGEYLEKGGFPEYLTLKKTSLLQEMLNNVLARDIVVRHELRESETIKEMTVYLLSNVGKEFSYNSLKKTFELGSVNTAIAFVSYLEDSYLIFTVKRFDYSLKKRIVAPKKVYSIDNGLASANTASFSKDKGRMLENAVFLHLRRKNEQVFYFKEKGECDFVFKEKEKIAGAIQACYSLTQDNLKREVSGLVEALKKFKLKKGLIITYNQEDRLEEEGKEMIVKPAWKWMTEKQGS</sequence>
<reference evidence="3" key="1">
    <citation type="submission" date="2021-01" db="EMBL/GenBank/DDBJ databases">
        <title>Active Sulfur Cycling in an Early Earth Analoge.</title>
        <authorList>
            <person name="Hahn C.R."/>
            <person name="Youssef N.H."/>
            <person name="Elshahed M."/>
        </authorList>
    </citation>
    <scope>NUCLEOTIDE SEQUENCE</scope>
    <source>
        <strain evidence="3">Zod_Metabat.1151</strain>
    </source>
</reference>
<dbReference type="InterPro" id="IPR025420">
    <property type="entry name" value="DUF4143"/>
</dbReference>
<protein>
    <submittedName>
        <fullName evidence="3">ATP-binding protein</fullName>
    </submittedName>
</protein>
<evidence type="ECO:0000313" key="4">
    <source>
        <dbReference type="Proteomes" id="UP000809243"/>
    </source>
</evidence>
<dbReference type="SUPFAM" id="SSF52540">
    <property type="entry name" value="P-loop containing nucleoside triphosphate hydrolases"/>
    <property type="match status" value="1"/>
</dbReference>
<keyword evidence="3" id="KW-0067">ATP-binding</keyword>
<dbReference type="InterPro" id="IPR041682">
    <property type="entry name" value="AAA_14"/>
</dbReference>
<keyword evidence="3" id="KW-0547">Nucleotide-binding</keyword>
<dbReference type="PANTHER" id="PTHR33295:SF8">
    <property type="entry name" value="AAA+ ATPASE DOMAIN-CONTAINING PROTEIN"/>
    <property type="match status" value="1"/>
</dbReference>
<name>A0A939C6V0_9ARCH</name>
<dbReference type="AlphaFoldDB" id="A0A939C6V0"/>
<accession>A0A939C6V0</accession>
<evidence type="ECO:0000259" key="1">
    <source>
        <dbReference type="Pfam" id="PF13173"/>
    </source>
</evidence>
<feature type="domain" description="DUF4143" evidence="2">
    <location>
        <begin position="203"/>
        <end position="340"/>
    </location>
</feature>
<dbReference type="PANTHER" id="PTHR33295">
    <property type="entry name" value="ATPASE"/>
    <property type="match status" value="1"/>
</dbReference>
<evidence type="ECO:0000259" key="2">
    <source>
        <dbReference type="Pfam" id="PF13635"/>
    </source>
</evidence>
<comment type="caution">
    <text evidence="3">The sequence shown here is derived from an EMBL/GenBank/DDBJ whole genome shotgun (WGS) entry which is preliminary data.</text>
</comment>
<organism evidence="3 4">
    <name type="scientific">Candidatus Iainarchaeum sp</name>
    <dbReference type="NCBI Taxonomy" id="3101447"/>
    <lineage>
        <taxon>Archaea</taxon>
        <taxon>Candidatus Iainarchaeota</taxon>
        <taxon>Candidatus Iainarchaeia</taxon>
        <taxon>Candidatus Iainarchaeales</taxon>
        <taxon>Candidatus Iainarchaeaceae</taxon>
        <taxon>Candidatus Iainarchaeum</taxon>
    </lineage>
</organism>
<dbReference type="InterPro" id="IPR027417">
    <property type="entry name" value="P-loop_NTPase"/>
</dbReference>
<gene>
    <name evidence="3" type="ORF">JW744_00835</name>
</gene>
<proteinExistence type="predicted"/>
<feature type="domain" description="AAA" evidence="1">
    <location>
        <begin position="39"/>
        <end position="160"/>
    </location>
</feature>
<evidence type="ECO:0000313" key="3">
    <source>
        <dbReference type="EMBL" id="MBN2066994.1"/>
    </source>
</evidence>
<dbReference type="EMBL" id="JAFGDB010000015">
    <property type="protein sequence ID" value="MBN2066994.1"/>
    <property type="molecule type" value="Genomic_DNA"/>
</dbReference>
<dbReference type="Proteomes" id="UP000809243">
    <property type="component" value="Unassembled WGS sequence"/>
</dbReference>
<dbReference type="Pfam" id="PF13635">
    <property type="entry name" value="DUF4143"/>
    <property type="match status" value="1"/>
</dbReference>
<dbReference type="Pfam" id="PF13173">
    <property type="entry name" value="AAA_14"/>
    <property type="match status" value="1"/>
</dbReference>